<evidence type="ECO:0000256" key="5">
    <source>
        <dbReference type="ARBA" id="ARBA00022787"/>
    </source>
</evidence>
<dbReference type="PRINTS" id="PR00406">
    <property type="entry name" value="CYTB5RDTASE"/>
</dbReference>
<dbReference type="Proteomes" id="UP000243579">
    <property type="component" value="Unassembled WGS sequence"/>
</dbReference>
<sequence>MDTPVVTALVVVALSLVAAKVLDVLYKAYVAGRKSALVTLKADETVMLKLIEKESLSPDTRRFRLALPTPEHVLGLPVGQHISLRYTDADGKLVLRSYTPVSSDDVVGYVDLVVKVYFKNVHPKFPDGGKMSQYLENMAIGDSIEVSGPKGKLTYVGKGVCHFKHRVKDTTVEVRKAKKIGMIAGGTGITPMLQVIRYALRDPSETTEFHILFANQTENDILLRDELDAMARDHKNVKVWYTLDRPGDNWAYSSGFVNKEMLAAHMPAPGDDTQIFMCGPPPMLKFAVLPALEELGYTAPMLFTF</sequence>
<evidence type="ECO:0000259" key="13">
    <source>
        <dbReference type="PROSITE" id="PS51384"/>
    </source>
</evidence>
<keyword evidence="5" id="KW-0496">Mitochondrion</keyword>
<keyword evidence="15" id="KW-1185">Reference proteome</keyword>
<evidence type="ECO:0000256" key="1">
    <source>
        <dbReference type="ARBA" id="ARBA00001974"/>
    </source>
</evidence>
<evidence type="ECO:0000256" key="9">
    <source>
        <dbReference type="ARBA" id="ARBA00023027"/>
    </source>
</evidence>
<dbReference type="PANTHER" id="PTHR19370:SF185">
    <property type="entry name" value="NADH-CYTOCHROME B5 REDUCTASE"/>
    <property type="match status" value="1"/>
</dbReference>
<dbReference type="InterPro" id="IPR001433">
    <property type="entry name" value="OxRdtase_FAD/NAD-bd"/>
</dbReference>
<keyword evidence="6 11" id="KW-0274">FAD</keyword>
<dbReference type="STRING" id="1202772.A0A1V9Z942"/>
<dbReference type="InterPro" id="IPR001709">
    <property type="entry name" value="Flavoprot_Pyr_Nucl_cyt_Rdtase"/>
</dbReference>
<evidence type="ECO:0000256" key="10">
    <source>
        <dbReference type="ARBA" id="ARBA00023136"/>
    </source>
</evidence>
<dbReference type="PROSITE" id="PS51384">
    <property type="entry name" value="FAD_FR"/>
    <property type="match status" value="1"/>
</dbReference>
<evidence type="ECO:0000313" key="14">
    <source>
        <dbReference type="EMBL" id="OQR94360.1"/>
    </source>
</evidence>
<dbReference type="AlphaFoldDB" id="A0A1V9Z942"/>
<dbReference type="SUPFAM" id="SSF52343">
    <property type="entry name" value="Ferredoxin reductase-like, C-terminal NADP-linked domain"/>
    <property type="match status" value="1"/>
</dbReference>
<proteinExistence type="inferred from homology"/>
<dbReference type="InterPro" id="IPR017927">
    <property type="entry name" value="FAD-bd_FR_type"/>
</dbReference>
<gene>
    <name evidence="14" type="ORF">ACHHYP_01438</name>
</gene>
<keyword evidence="7" id="KW-1133">Transmembrane helix</keyword>
<feature type="domain" description="FAD-binding FR-type" evidence="13">
    <location>
        <begin position="43"/>
        <end position="156"/>
    </location>
</feature>
<protein>
    <recommendedName>
        <fullName evidence="12">NADH-cytochrome b5 reductase</fullName>
        <ecNumber evidence="12">1.6.2.2</ecNumber>
    </recommendedName>
</protein>
<evidence type="ECO:0000256" key="2">
    <source>
        <dbReference type="ARBA" id="ARBA00004294"/>
    </source>
</evidence>
<comment type="subcellular location">
    <subcellularLocation>
        <location evidence="2">Mitochondrion outer membrane</location>
    </subcellularLocation>
</comment>
<feature type="binding site" evidence="11">
    <location>
        <position position="98"/>
    </location>
    <ligand>
        <name>FAD</name>
        <dbReference type="ChEBI" id="CHEBI:57692"/>
    </ligand>
</feature>
<comment type="caution">
    <text evidence="14">The sequence shown here is derived from an EMBL/GenBank/DDBJ whole genome shotgun (WGS) entry which is preliminary data.</text>
</comment>
<name>A0A1V9Z942_ACHHY</name>
<feature type="binding site" evidence="11">
    <location>
        <position position="130"/>
    </location>
    <ligand>
        <name>FAD</name>
        <dbReference type="ChEBI" id="CHEBI:57692"/>
    </ligand>
</feature>
<keyword evidence="9 12" id="KW-0520">NAD</keyword>
<feature type="binding site" evidence="11">
    <location>
        <position position="118"/>
    </location>
    <ligand>
        <name>FAD</name>
        <dbReference type="ChEBI" id="CHEBI:57692"/>
    </ligand>
</feature>
<comment type="catalytic activity">
    <reaction evidence="12">
        <text>2 Fe(III)-[cytochrome b5] + NADH = 2 Fe(II)-[cytochrome b5] + NAD(+) + H(+)</text>
        <dbReference type="Rhea" id="RHEA:46680"/>
        <dbReference type="Rhea" id="RHEA-COMP:10438"/>
        <dbReference type="Rhea" id="RHEA-COMP:10439"/>
        <dbReference type="ChEBI" id="CHEBI:15378"/>
        <dbReference type="ChEBI" id="CHEBI:29033"/>
        <dbReference type="ChEBI" id="CHEBI:29034"/>
        <dbReference type="ChEBI" id="CHEBI:57540"/>
        <dbReference type="ChEBI" id="CHEBI:57945"/>
        <dbReference type="EC" id="1.6.2.2"/>
    </reaction>
</comment>
<dbReference type="Pfam" id="PF00970">
    <property type="entry name" value="FAD_binding_6"/>
    <property type="match status" value="1"/>
</dbReference>
<dbReference type="GO" id="GO:0005741">
    <property type="term" value="C:mitochondrial outer membrane"/>
    <property type="evidence" value="ECO:0007669"/>
    <property type="project" value="UniProtKB-SubCell"/>
</dbReference>
<accession>A0A1V9Z942</accession>
<keyword evidence="8 12" id="KW-0560">Oxidoreductase</keyword>
<dbReference type="GO" id="GO:0071949">
    <property type="term" value="F:FAD binding"/>
    <property type="evidence" value="ECO:0007669"/>
    <property type="project" value="TreeGrafter"/>
</dbReference>
<keyword evidence="3 11" id="KW-0285">Flavoprotein</keyword>
<feature type="binding site" evidence="11">
    <location>
        <position position="115"/>
    </location>
    <ligand>
        <name>FAD</name>
        <dbReference type="ChEBI" id="CHEBI:57692"/>
    </ligand>
</feature>
<dbReference type="InterPro" id="IPR039261">
    <property type="entry name" value="FNR_nucleotide-bd"/>
</dbReference>
<keyword evidence="4" id="KW-0812">Transmembrane</keyword>
<evidence type="ECO:0000256" key="11">
    <source>
        <dbReference type="PIRSR" id="PIRSR601834-1"/>
    </source>
</evidence>
<dbReference type="Gene3D" id="3.40.50.80">
    <property type="entry name" value="Nucleotide-binding domain of ferredoxin-NADP reductase (FNR) module"/>
    <property type="match status" value="1"/>
</dbReference>
<keyword evidence="5" id="KW-1000">Mitochondrion outer membrane</keyword>
<evidence type="ECO:0000256" key="7">
    <source>
        <dbReference type="ARBA" id="ARBA00022989"/>
    </source>
</evidence>
<dbReference type="GO" id="GO:0090524">
    <property type="term" value="F:cytochrome-b5 reductase activity, acting on NADH"/>
    <property type="evidence" value="ECO:0007669"/>
    <property type="project" value="UniProtKB-EC"/>
</dbReference>
<dbReference type="EMBL" id="JNBR01000366">
    <property type="protein sequence ID" value="OQR94360.1"/>
    <property type="molecule type" value="Genomic_DNA"/>
</dbReference>
<dbReference type="CDD" id="cd06183">
    <property type="entry name" value="cyt_b5_reduct_like"/>
    <property type="match status" value="1"/>
</dbReference>
<dbReference type="FunFam" id="2.40.30.10:FF:000021">
    <property type="entry name" value="NADH-cytochrome b5 reductase"/>
    <property type="match status" value="1"/>
</dbReference>
<evidence type="ECO:0000256" key="4">
    <source>
        <dbReference type="ARBA" id="ARBA00022692"/>
    </source>
</evidence>
<feature type="binding site" evidence="11">
    <location>
        <position position="132"/>
    </location>
    <ligand>
        <name>FAD</name>
        <dbReference type="ChEBI" id="CHEBI:57692"/>
    </ligand>
</feature>
<evidence type="ECO:0000256" key="8">
    <source>
        <dbReference type="ARBA" id="ARBA00023002"/>
    </source>
</evidence>
<feature type="binding site" evidence="11">
    <location>
        <position position="113"/>
    </location>
    <ligand>
        <name>FAD</name>
        <dbReference type="ChEBI" id="CHEBI:57692"/>
    </ligand>
</feature>
<feature type="binding site" evidence="11">
    <location>
        <position position="96"/>
    </location>
    <ligand>
        <name>FAD</name>
        <dbReference type="ChEBI" id="CHEBI:57692"/>
    </ligand>
</feature>
<evidence type="ECO:0000313" key="15">
    <source>
        <dbReference type="Proteomes" id="UP000243579"/>
    </source>
</evidence>
<dbReference type="PANTHER" id="PTHR19370">
    <property type="entry name" value="NADH-CYTOCHROME B5 REDUCTASE"/>
    <property type="match status" value="1"/>
</dbReference>
<organism evidence="14 15">
    <name type="scientific">Achlya hypogyna</name>
    <name type="common">Oomycete</name>
    <name type="synonym">Protoachlya hypogyna</name>
    <dbReference type="NCBI Taxonomy" id="1202772"/>
    <lineage>
        <taxon>Eukaryota</taxon>
        <taxon>Sar</taxon>
        <taxon>Stramenopiles</taxon>
        <taxon>Oomycota</taxon>
        <taxon>Saprolegniomycetes</taxon>
        <taxon>Saprolegniales</taxon>
        <taxon>Achlyaceae</taxon>
        <taxon>Achlya</taxon>
    </lineage>
</organism>
<dbReference type="OrthoDB" id="432685at2759"/>
<evidence type="ECO:0000256" key="12">
    <source>
        <dbReference type="RuleBase" id="RU361226"/>
    </source>
</evidence>
<dbReference type="InterPro" id="IPR017938">
    <property type="entry name" value="Riboflavin_synthase-like_b-brl"/>
</dbReference>
<dbReference type="InterPro" id="IPR001834">
    <property type="entry name" value="CBR-like"/>
</dbReference>
<reference evidence="14 15" key="1">
    <citation type="journal article" date="2014" name="Genome Biol. Evol.">
        <title>The secreted proteins of Achlya hypogyna and Thraustotheca clavata identify the ancestral oomycete secretome and reveal gene acquisitions by horizontal gene transfer.</title>
        <authorList>
            <person name="Misner I."/>
            <person name="Blouin N."/>
            <person name="Leonard G."/>
            <person name="Richards T.A."/>
            <person name="Lane C.E."/>
        </authorList>
    </citation>
    <scope>NUCLEOTIDE SEQUENCE [LARGE SCALE GENOMIC DNA]</scope>
    <source>
        <strain evidence="14 15">ATCC 48635</strain>
    </source>
</reference>
<dbReference type="Gene3D" id="2.40.30.10">
    <property type="entry name" value="Translation factors"/>
    <property type="match status" value="1"/>
</dbReference>
<keyword evidence="10" id="KW-0472">Membrane</keyword>
<dbReference type="Pfam" id="PF00175">
    <property type="entry name" value="NAD_binding_1"/>
    <property type="match status" value="1"/>
</dbReference>
<dbReference type="EC" id="1.6.2.2" evidence="12"/>
<evidence type="ECO:0000256" key="6">
    <source>
        <dbReference type="ARBA" id="ARBA00022827"/>
    </source>
</evidence>
<evidence type="ECO:0000256" key="3">
    <source>
        <dbReference type="ARBA" id="ARBA00022630"/>
    </source>
</evidence>
<feature type="binding site" evidence="11">
    <location>
        <position position="131"/>
    </location>
    <ligand>
        <name>FAD</name>
        <dbReference type="ChEBI" id="CHEBI:57692"/>
    </ligand>
</feature>
<comment type="cofactor">
    <cofactor evidence="1 11 12">
        <name>FAD</name>
        <dbReference type="ChEBI" id="CHEBI:57692"/>
    </cofactor>
</comment>
<dbReference type="PRINTS" id="PR00371">
    <property type="entry name" value="FPNCR"/>
</dbReference>
<dbReference type="SUPFAM" id="SSF63380">
    <property type="entry name" value="Riboflavin synthase domain-like"/>
    <property type="match status" value="1"/>
</dbReference>
<comment type="similarity">
    <text evidence="12">Belongs to the flavoprotein pyridine nucleotide cytochrome reductase family.</text>
</comment>
<feature type="binding site" evidence="11">
    <location>
        <position position="190"/>
    </location>
    <ligand>
        <name>FAD</name>
        <dbReference type="ChEBI" id="CHEBI:57692"/>
    </ligand>
</feature>
<dbReference type="FunFam" id="3.40.50.80:FF:000019">
    <property type="entry name" value="NADH-cytochrome b5 reductase"/>
    <property type="match status" value="1"/>
</dbReference>
<dbReference type="InterPro" id="IPR008333">
    <property type="entry name" value="Cbr1-like_FAD-bd_dom"/>
</dbReference>